<keyword evidence="1" id="KW-0175">Coiled coil</keyword>
<evidence type="ECO:0000256" key="1">
    <source>
        <dbReference type="SAM" id="Coils"/>
    </source>
</evidence>
<protein>
    <submittedName>
        <fullName evidence="2">GrpB family protein</fullName>
    </submittedName>
</protein>
<dbReference type="InterPro" id="IPR043519">
    <property type="entry name" value="NT_sf"/>
</dbReference>
<dbReference type="Gene3D" id="3.30.460.10">
    <property type="entry name" value="Beta Polymerase, domain 2"/>
    <property type="match status" value="1"/>
</dbReference>
<sequence>MVDIHDDPIELADSRHERWVERYEAERGRVRDALAAAGLADSVVRVEHVGSTAVPDLAAKDIVDLDVVVADGAVREVATAIVGRVGGTRYDNHDGWNVVPRHHEGQRFNVHVFAESDDGWKVSVATRDVLRERDDLRAEYESVKRRLAGETDDLGDYSRGKTTLVETLLDDARNGDYDFAFAVPETV</sequence>
<dbReference type="EMBL" id="JBHUDO010000002">
    <property type="protein sequence ID" value="MFD1645446.1"/>
    <property type="molecule type" value="Genomic_DNA"/>
</dbReference>
<evidence type="ECO:0000313" key="3">
    <source>
        <dbReference type="Proteomes" id="UP001597034"/>
    </source>
</evidence>
<proteinExistence type="predicted"/>
<gene>
    <name evidence="2" type="ORF">ACFSBL_07110</name>
</gene>
<dbReference type="SUPFAM" id="SSF81301">
    <property type="entry name" value="Nucleotidyltransferase"/>
    <property type="match status" value="1"/>
</dbReference>
<dbReference type="Proteomes" id="UP001597034">
    <property type="component" value="Unassembled WGS sequence"/>
</dbReference>
<dbReference type="PANTHER" id="PTHR34822">
    <property type="entry name" value="GRPB DOMAIN PROTEIN (AFU_ORTHOLOGUE AFUA_1G01530)"/>
    <property type="match status" value="1"/>
</dbReference>
<dbReference type="Pfam" id="PF04229">
    <property type="entry name" value="GrpB"/>
    <property type="match status" value="1"/>
</dbReference>
<organism evidence="2 3">
    <name type="scientific">Haloarchaeobius litoreus</name>
    <dbReference type="NCBI Taxonomy" id="755306"/>
    <lineage>
        <taxon>Archaea</taxon>
        <taxon>Methanobacteriati</taxon>
        <taxon>Methanobacteriota</taxon>
        <taxon>Stenosarchaea group</taxon>
        <taxon>Halobacteria</taxon>
        <taxon>Halobacteriales</taxon>
        <taxon>Halorubellaceae</taxon>
        <taxon>Haloarchaeobius</taxon>
    </lineage>
</organism>
<reference evidence="2 3" key="1">
    <citation type="journal article" date="2019" name="Int. J. Syst. Evol. Microbiol.">
        <title>The Global Catalogue of Microorganisms (GCM) 10K type strain sequencing project: providing services to taxonomists for standard genome sequencing and annotation.</title>
        <authorList>
            <consortium name="The Broad Institute Genomics Platform"/>
            <consortium name="The Broad Institute Genome Sequencing Center for Infectious Disease"/>
            <person name="Wu L."/>
            <person name="Ma J."/>
        </authorList>
    </citation>
    <scope>NUCLEOTIDE SEQUENCE [LARGE SCALE GENOMIC DNA]</scope>
    <source>
        <strain evidence="2 3">CGMCC 1.10390</strain>
    </source>
</reference>
<name>A0ABD6DHC9_9EURY</name>
<keyword evidence="3" id="KW-1185">Reference proteome</keyword>
<feature type="coiled-coil region" evidence="1">
    <location>
        <begin position="126"/>
        <end position="153"/>
    </location>
</feature>
<dbReference type="PANTHER" id="PTHR34822:SF1">
    <property type="entry name" value="GRPB FAMILY PROTEIN"/>
    <property type="match status" value="1"/>
</dbReference>
<accession>A0ABD6DHC9</accession>
<evidence type="ECO:0000313" key="2">
    <source>
        <dbReference type="EMBL" id="MFD1645446.1"/>
    </source>
</evidence>
<comment type="caution">
    <text evidence="2">The sequence shown here is derived from an EMBL/GenBank/DDBJ whole genome shotgun (WGS) entry which is preliminary data.</text>
</comment>
<dbReference type="AlphaFoldDB" id="A0ABD6DHC9"/>
<dbReference type="RefSeq" id="WP_256399041.1">
    <property type="nucleotide sequence ID" value="NZ_JANHJR010000001.1"/>
</dbReference>
<dbReference type="InterPro" id="IPR007344">
    <property type="entry name" value="GrpB/CoaE"/>
</dbReference>